<dbReference type="InterPro" id="IPR011545">
    <property type="entry name" value="DEAD/DEAH_box_helicase_dom"/>
</dbReference>
<feature type="domain" description="HD Cas3-type" evidence="12">
    <location>
        <begin position="11"/>
        <end position="218"/>
    </location>
</feature>
<dbReference type="Pfam" id="PF01966">
    <property type="entry name" value="HD"/>
    <property type="match status" value="1"/>
</dbReference>
<dbReference type="Pfam" id="PF22590">
    <property type="entry name" value="Cas3-like_C_2"/>
    <property type="match status" value="1"/>
</dbReference>
<evidence type="ECO:0000313" key="13">
    <source>
        <dbReference type="EMBL" id="MFD2729780.1"/>
    </source>
</evidence>
<evidence type="ECO:0000256" key="5">
    <source>
        <dbReference type="ARBA" id="ARBA00022741"/>
    </source>
</evidence>
<comment type="similarity">
    <text evidence="2">In the central section; belongs to the CRISPR-associated helicase Cas3 family.</text>
</comment>
<evidence type="ECO:0000256" key="6">
    <source>
        <dbReference type="ARBA" id="ARBA00022801"/>
    </source>
</evidence>
<evidence type="ECO:0000259" key="12">
    <source>
        <dbReference type="PROSITE" id="PS51643"/>
    </source>
</evidence>
<protein>
    <submittedName>
        <fullName evidence="13">CRISPR-associated helicase Cas3</fullName>
    </submittedName>
</protein>
<dbReference type="SUPFAM" id="SSF52540">
    <property type="entry name" value="P-loop containing nucleoside triphosphate hydrolases"/>
    <property type="match status" value="1"/>
</dbReference>
<dbReference type="InterPro" id="IPR027417">
    <property type="entry name" value="P-loop_NTPase"/>
</dbReference>
<gene>
    <name evidence="13" type="primary">cas3</name>
    <name evidence="13" type="ORF">ACFSR0_10170</name>
</gene>
<comment type="caution">
    <text evidence="13">The sequence shown here is derived from an EMBL/GenBank/DDBJ whole genome shotgun (WGS) entry which is preliminary data.</text>
</comment>
<dbReference type="Proteomes" id="UP001597427">
    <property type="component" value="Unassembled WGS sequence"/>
</dbReference>
<dbReference type="SMART" id="SM00490">
    <property type="entry name" value="HELICc"/>
    <property type="match status" value="1"/>
</dbReference>
<dbReference type="PROSITE" id="PS51643">
    <property type="entry name" value="HD_CAS3"/>
    <property type="match status" value="1"/>
</dbReference>
<dbReference type="InterPro" id="IPR006674">
    <property type="entry name" value="HD_domain"/>
</dbReference>
<evidence type="ECO:0000259" key="11">
    <source>
        <dbReference type="PROSITE" id="PS51194"/>
    </source>
</evidence>
<evidence type="ECO:0000313" key="14">
    <source>
        <dbReference type="Proteomes" id="UP001597427"/>
    </source>
</evidence>
<keyword evidence="6" id="KW-0378">Hydrolase</keyword>
<dbReference type="RefSeq" id="WP_379982454.1">
    <property type="nucleotide sequence ID" value="NZ_JBHUMO010000059.1"/>
</dbReference>
<evidence type="ECO:0000256" key="9">
    <source>
        <dbReference type="ARBA" id="ARBA00023118"/>
    </source>
</evidence>
<evidence type="ECO:0000256" key="7">
    <source>
        <dbReference type="ARBA" id="ARBA00022806"/>
    </source>
</evidence>
<evidence type="ECO:0000256" key="8">
    <source>
        <dbReference type="ARBA" id="ARBA00022840"/>
    </source>
</evidence>
<sequence>MNELYAHYDEKTGKKQRLIDHLENVANDAAQMANKIGQKDILFLIGLYHDLGKADHLFQEMMLKQTGKHVNHSSAGATYLSQRIAGILNEHEPKKEGRYKQSFIEVICYVITAHHGLYDIPIDLNECENNQMYKRLKYNLYDKEYSFQPDVVKFGGRLENEIIQKYYSSFGQLVIDSFHNFCQLWKKIESENLEENAFYLGLIVRLYLSFLKNADIKDTVNAYDIVLKSTEKEEYSRLIDKYVEKTEEKYASFTDSSSKLNQIRTEISQTILERSMKDETGIYRLNLPTGAGKTLLSMRYGFHQMKENNKKRFIYIAPYLSILEQNALEIKTLVGYEGVLEHHSNVINPSDSEEHDGFSEITKNYLIDTWDSPIVLSTMVQFFQTLFKGKSDNIRRFSQLVDSVIILDEVQALPIEVTTLFNLTMNFLKLAMNTTVVLCTATQPVYSSENLRHRLLYGNSNGGNSELIHMTMKQREIFERTEISKLREDNGEVDIQAIFEDIEAHKEQSILVILNTKKAVSNLYELASSLPRSVFHLSTNMCAQHRLDIIKTIRERIGDEPLICISTQLIEAGVDLDFDYVIRSYAGIDSIVQAAGRCNREGTKPKGYVKLVNLAQSEESLIHLPAIKKKKEITEQIIKMKQSPIAIVELNDEFFERYYSNTKAEDFDYPTEKDGPTVFNYLSKNDKEFVVHKSILKQSFKTAAHKMNLIQDESQGVLVYYDDGIGKQAIDALIEQIIEFEESYDIQILYDIKEKLKSLQPYTVNLRRGNAYEQAVTAYLDGSIRILQEDFYDAKVGIISVEFLME</sequence>
<dbReference type="Gene3D" id="1.10.3210.30">
    <property type="match status" value="1"/>
</dbReference>
<name>A0ABW5TM47_9ENTE</name>
<evidence type="ECO:0000256" key="2">
    <source>
        <dbReference type="ARBA" id="ARBA00009046"/>
    </source>
</evidence>
<dbReference type="SUPFAM" id="SSF109604">
    <property type="entry name" value="HD-domain/PDEase-like"/>
    <property type="match status" value="1"/>
</dbReference>
<keyword evidence="3" id="KW-0540">Nuclease</keyword>
<dbReference type="Gene3D" id="3.40.50.300">
    <property type="entry name" value="P-loop containing nucleotide triphosphate hydrolases"/>
    <property type="match status" value="2"/>
</dbReference>
<reference evidence="14" key="1">
    <citation type="journal article" date="2019" name="Int. J. Syst. Evol. Microbiol.">
        <title>The Global Catalogue of Microorganisms (GCM) 10K type strain sequencing project: providing services to taxonomists for standard genome sequencing and annotation.</title>
        <authorList>
            <consortium name="The Broad Institute Genomics Platform"/>
            <consortium name="The Broad Institute Genome Sequencing Center for Infectious Disease"/>
            <person name="Wu L."/>
            <person name="Ma J."/>
        </authorList>
    </citation>
    <scope>NUCLEOTIDE SEQUENCE [LARGE SCALE GENOMIC DNA]</scope>
    <source>
        <strain evidence="14">TISTR 932</strain>
    </source>
</reference>
<evidence type="ECO:0000256" key="3">
    <source>
        <dbReference type="ARBA" id="ARBA00022722"/>
    </source>
</evidence>
<keyword evidence="5" id="KW-0547">Nucleotide-binding</keyword>
<dbReference type="SMART" id="SM00487">
    <property type="entry name" value="DEXDc"/>
    <property type="match status" value="1"/>
</dbReference>
<evidence type="ECO:0000256" key="1">
    <source>
        <dbReference type="ARBA" id="ARBA00006847"/>
    </source>
</evidence>
<evidence type="ECO:0000256" key="4">
    <source>
        <dbReference type="ARBA" id="ARBA00022723"/>
    </source>
</evidence>
<keyword evidence="8" id="KW-0067">ATP-binding</keyword>
<dbReference type="Pfam" id="PF00270">
    <property type="entry name" value="DEAD"/>
    <property type="match status" value="1"/>
</dbReference>
<dbReference type="InterPro" id="IPR006474">
    <property type="entry name" value="Helicase_Cas3_CRISPR-ass_core"/>
</dbReference>
<accession>A0ABW5TM47</accession>
<feature type="domain" description="Helicase C-terminal" evidence="11">
    <location>
        <begin position="494"/>
        <end position="651"/>
    </location>
</feature>
<keyword evidence="9" id="KW-0051">Antiviral defense</keyword>
<feature type="domain" description="Helicase ATP-binding" evidence="10">
    <location>
        <begin position="274"/>
        <end position="461"/>
    </location>
</feature>
<dbReference type="InterPro" id="IPR014001">
    <property type="entry name" value="Helicase_ATP-bd"/>
</dbReference>
<dbReference type="CDD" id="cd17930">
    <property type="entry name" value="DEXHc_cas3"/>
    <property type="match status" value="1"/>
</dbReference>
<dbReference type="InterPro" id="IPR006483">
    <property type="entry name" value="CRISPR-assoc_Cas3_HD"/>
</dbReference>
<evidence type="ECO:0000259" key="10">
    <source>
        <dbReference type="PROSITE" id="PS51192"/>
    </source>
</evidence>
<keyword evidence="7" id="KW-0347">Helicase</keyword>
<dbReference type="InterPro" id="IPR038257">
    <property type="entry name" value="CRISPR-assoc_Cas3_HD_sf"/>
</dbReference>
<dbReference type="PROSITE" id="PS51192">
    <property type="entry name" value="HELICASE_ATP_BIND_1"/>
    <property type="match status" value="1"/>
</dbReference>
<dbReference type="InterPro" id="IPR054712">
    <property type="entry name" value="Cas3-like_dom"/>
</dbReference>
<dbReference type="NCBIfam" id="TIGR01587">
    <property type="entry name" value="cas3_core"/>
    <property type="match status" value="1"/>
</dbReference>
<dbReference type="PROSITE" id="PS51194">
    <property type="entry name" value="HELICASE_CTER"/>
    <property type="match status" value="1"/>
</dbReference>
<dbReference type="NCBIfam" id="TIGR01596">
    <property type="entry name" value="cas3_HD"/>
    <property type="match status" value="1"/>
</dbReference>
<dbReference type="CDD" id="cd09641">
    <property type="entry name" value="Cas3''_I"/>
    <property type="match status" value="1"/>
</dbReference>
<dbReference type="EMBL" id="JBHUMO010000059">
    <property type="protein sequence ID" value="MFD2729780.1"/>
    <property type="molecule type" value="Genomic_DNA"/>
</dbReference>
<organism evidence="13 14">
    <name type="scientific">Enterococcus camelliae</name>
    <dbReference type="NCBI Taxonomy" id="453959"/>
    <lineage>
        <taxon>Bacteria</taxon>
        <taxon>Bacillati</taxon>
        <taxon>Bacillota</taxon>
        <taxon>Bacilli</taxon>
        <taxon>Lactobacillales</taxon>
        <taxon>Enterococcaceae</taxon>
        <taxon>Enterococcus</taxon>
    </lineage>
</organism>
<keyword evidence="4" id="KW-0479">Metal-binding</keyword>
<proteinExistence type="inferred from homology"/>
<comment type="similarity">
    <text evidence="1">In the N-terminal section; belongs to the CRISPR-associated nuclease Cas3-HD family.</text>
</comment>
<dbReference type="InterPro" id="IPR001650">
    <property type="entry name" value="Helicase_C-like"/>
</dbReference>
<keyword evidence="14" id="KW-1185">Reference proteome</keyword>